<name>A0A084SW08_9BACT</name>
<dbReference type="AlphaFoldDB" id="A0A084SW08"/>
<evidence type="ECO:0000313" key="2">
    <source>
        <dbReference type="EMBL" id="KFA92643.1"/>
    </source>
</evidence>
<evidence type="ECO:0000259" key="1">
    <source>
        <dbReference type="Pfam" id="PF01370"/>
    </source>
</evidence>
<dbReference type="InterPro" id="IPR001509">
    <property type="entry name" value="Epimerase_deHydtase"/>
</dbReference>
<dbReference type="Pfam" id="PF01370">
    <property type="entry name" value="Epimerase"/>
    <property type="match status" value="1"/>
</dbReference>
<dbReference type="GO" id="GO:0005737">
    <property type="term" value="C:cytoplasm"/>
    <property type="evidence" value="ECO:0007669"/>
    <property type="project" value="TreeGrafter"/>
</dbReference>
<sequence length="326" mass="35316">MLNTLVTGANGFLGSSLVRALLERGHVATCLVRPGSDVSGLIGLGYERLDGDVTDASSLARAVKGRDVVFHLAGIRRAATREDFMRVNAEGTRNVCEALVATGARPRLVLVSSLGASGPSTPRRPRIEEDPLQPAEWYGESKAESERIAWSYADRLPVTVLRPPRIVGPGDHENLALFKLVARGLSLRLGGGPRPLTLVDVRDVADLLLLLAERDEALGEAFFIGHPQPLTLEELQGLVAEALGVQPRTLRVSPAVLTALATVADGVSRVTGRRLPLNRKFARQLLVPAWTCSSAKAERLLGFRATRDVADSLRRSAHWYKEHGWL</sequence>
<organism evidence="2 3">
    <name type="scientific">Archangium violaceum Cb vi76</name>
    <dbReference type="NCBI Taxonomy" id="1406225"/>
    <lineage>
        <taxon>Bacteria</taxon>
        <taxon>Pseudomonadati</taxon>
        <taxon>Myxococcota</taxon>
        <taxon>Myxococcia</taxon>
        <taxon>Myxococcales</taxon>
        <taxon>Cystobacterineae</taxon>
        <taxon>Archangiaceae</taxon>
        <taxon>Archangium</taxon>
    </lineage>
</organism>
<reference evidence="2 3" key="1">
    <citation type="submission" date="2014-07" db="EMBL/GenBank/DDBJ databases">
        <title>Draft Genome Sequence of Gephyronic Acid Producer, Cystobacter violaceus Strain Cb vi76.</title>
        <authorList>
            <person name="Stevens D.C."/>
            <person name="Young J."/>
            <person name="Carmichael R."/>
            <person name="Tan J."/>
            <person name="Taylor R.E."/>
        </authorList>
    </citation>
    <scope>NUCLEOTIDE SEQUENCE [LARGE SCALE GENOMIC DNA]</scope>
    <source>
        <strain evidence="2 3">Cb vi76</strain>
    </source>
</reference>
<evidence type="ECO:0000313" key="3">
    <source>
        <dbReference type="Proteomes" id="UP000028547"/>
    </source>
</evidence>
<dbReference type="InterPro" id="IPR036291">
    <property type="entry name" value="NAD(P)-bd_dom_sf"/>
</dbReference>
<dbReference type="Gene3D" id="3.40.50.720">
    <property type="entry name" value="NAD(P)-binding Rossmann-like Domain"/>
    <property type="match status" value="1"/>
</dbReference>
<dbReference type="PANTHER" id="PTHR48079">
    <property type="entry name" value="PROTEIN YEEZ"/>
    <property type="match status" value="1"/>
</dbReference>
<dbReference type="SUPFAM" id="SSF51735">
    <property type="entry name" value="NAD(P)-binding Rossmann-fold domains"/>
    <property type="match status" value="1"/>
</dbReference>
<feature type="domain" description="NAD-dependent epimerase/dehydratase" evidence="1">
    <location>
        <begin position="5"/>
        <end position="225"/>
    </location>
</feature>
<dbReference type="GO" id="GO:0004029">
    <property type="term" value="F:aldehyde dehydrogenase (NAD+) activity"/>
    <property type="evidence" value="ECO:0007669"/>
    <property type="project" value="TreeGrafter"/>
</dbReference>
<comment type="caution">
    <text evidence="2">The sequence shown here is derived from an EMBL/GenBank/DDBJ whole genome shotgun (WGS) entry which is preliminary data.</text>
</comment>
<protein>
    <submittedName>
        <fullName evidence="2">NAD-dependent epimerase</fullName>
    </submittedName>
</protein>
<proteinExistence type="predicted"/>
<dbReference type="EMBL" id="JPMI01000080">
    <property type="protein sequence ID" value="KFA92643.1"/>
    <property type="molecule type" value="Genomic_DNA"/>
</dbReference>
<dbReference type="Proteomes" id="UP000028547">
    <property type="component" value="Unassembled WGS sequence"/>
</dbReference>
<dbReference type="InterPro" id="IPR051783">
    <property type="entry name" value="NAD(P)-dependent_oxidoreduct"/>
</dbReference>
<accession>A0A084SW08</accession>
<dbReference type="PANTHER" id="PTHR48079:SF6">
    <property type="entry name" value="NAD(P)-BINDING DOMAIN-CONTAINING PROTEIN-RELATED"/>
    <property type="match status" value="1"/>
</dbReference>
<gene>
    <name evidence="2" type="ORF">Q664_13620</name>
</gene>